<dbReference type="EnsemblMetazoa" id="G6430.15">
    <property type="protein sequence ID" value="G6430.15:cds"/>
    <property type="gene ID" value="G6430"/>
</dbReference>
<sequence>ETLEHGRTMQNFLPPARVYHENYNHTHILVPTEGCKLQACVICALNDVKTKSGLRVYTRQKCSICDVPLCKSKRDCYRVFHEHYAKRRQSLDQAPVFDTDIFK</sequence>
<evidence type="ECO:0000313" key="2">
    <source>
        <dbReference type="EnsemblMetazoa" id="G6430.15:cds"/>
    </source>
</evidence>
<name>A0A8W8NJ00_MAGGI</name>
<feature type="domain" description="PiggyBac transposable element-derived protein 4 C-terminal zinc-finger" evidence="1">
    <location>
        <begin position="26"/>
        <end position="81"/>
    </location>
</feature>
<dbReference type="AlphaFoldDB" id="A0A8W8NJ00"/>
<dbReference type="Proteomes" id="UP000005408">
    <property type="component" value="Unassembled WGS sequence"/>
</dbReference>
<evidence type="ECO:0000313" key="3">
    <source>
        <dbReference type="Proteomes" id="UP000005408"/>
    </source>
</evidence>
<keyword evidence="3" id="KW-1185">Reference proteome</keyword>
<organism evidence="2 3">
    <name type="scientific">Magallana gigas</name>
    <name type="common">Pacific oyster</name>
    <name type="synonym">Crassostrea gigas</name>
    <dbReference type="NCBI Taxonomy" id="29159"/>
    <lineage>
        <taxon>Eukaryota</taxon>
        <taxon>Metazoa</taxon>
        <taxon>Spiralia</taxon>
        <taxon>Lophotrochozoa</taxon>
        <taxon>Mollusca</taxon>
        <taxon>Bivalvia</taxon>
        <taxon>Autobranchia</taxon>
        <taxon>Pteriomorphia</taxon>
        <taxon>Ostreida</taxon>
        <taxon>Ostreoidea</taxon>
        <taxon>Ostreidae</taxon>
        <taxon>Magallana</taxon>
    </lineage>
</organism>
<dbReference type="Pfam" id="PF13842">
    <property type="entry name" value="zf-Tnp_2"/>
    <property type="match status" value="1"/>
</dbReference>
<accession>A0A8W8NJ00</accession>
<dbReference type="InterPro" id="IPR032718">
    <property type="entry name" value="PGBD4_Znf_C"/>
</dbReference>
<reference evidence="2" key="1">
    <citation type="submission" date="2022-08" db="UniProtKB">
        <authorList>
            <consortium name="EnsemblMetazoa"/>
        </authorList>
    </citation>
    <scope>IDENTIFICATION</scope>
    <source>
        <strain evidence="2">05x7-T-G4-1.051#20</strain>
    </source>
</reference>
<proteinExistence type="predicted"/>
<protein>
    <recommendedName>
        <fullName evidence="1">PiggyBac transposable element-derived protein 4 C-terminal zinc-finger domain-containing protein</fullName>
    </recommendedName>
</protein>
<evidence type="ECO:0000259" key="1">
    <source>
        <dbReference type="Pfam" id="PF13842"/>
    </source>
</evidence>